<evidence type="ECO:0000313" key="2">
    <source>
        <dbReference type="EMBL" id="KZX16522.1"/>
    </source>
</evidence>
<proteinExistence type="predicted"/>
<evidence type="ECO:0000256" key="1">
    <source>
        <dbReference type="SAM" id="MobiDB-lite"/>
    </source>
</evidence>
<feature type="region of interest" description="Disordered" evidence="1">
    <location>
        <begin position="138"/>
        <end position="157"/>
    </location>
</feature>
<organism evidence="2 3">
    <name type="scientific">Methanobrevibacter cuticularis</name>
    <dbReference type="NCBI Taxonomy" id="47311"/>
    <lineage>
        <taxon>Archaea</taxon>
        <taxon>Methanobacteriati</taxon>
        <taxon>Methanobacteriota</taxon>
        <taxon>Methanomada group</taxon>
        <taxon>Methanobacteria</taxon>
        <taxon>Methanobacteriales</taxon>
        <taxon>Methanobacteriaceae</taxon>
        <taxon>Methanobrevibacter</taxon>
    </lineage>
</organism>
<protein>
    <submittedName>
        <fullName evidence="2">Uncharacterized protein</fullName>
    </submittedName>
</protein>
<evidence type="ECO:0000313" key="3">
    <source>
        <dbReference type="Proteomes" id="UP000077275"/>
    </source>
</evidence>
<dbReference type="AlphaFoldDB" id="A0A166ED25"/>
<comment type="caution">
    <text evidence="2">The sequence shown here is derived from an EMBL/GenBank/DDBJ whole genome shotgun (WGS) entry which is preliminary data.</text>
</comment>
<reference evidence="2 3" key="1">
    <citation type="submission" date="2016-04" db="EMBL/GenBank/DDBJ databases">
        <title>Genome sequence of Methanobrevibacter cuticularis DSM 11139.</title>
        <authorList>
            <person name="Poehlein A."/>
            <person name="Seedorf H."/>
            <person name="Daniel R."/>
        </authorList>
    </citation>
    <scope>NUCLEOTIDE SEQUENCE [LARGE SCALE GENOMIC DNA]</scope>
    <source>
        <strain evidence="2 3">DSM 11139</strain>
    </source>
</reference>
<dbReference type="PATRIC" id="fig|47311.3.peg.838"/>
<dbReference type="EMBL" id="LWMW01000090">
    <property type="protein sequence ID" value="KZX16522.1"/>
    <property type="molecule type" value="Genomic_DNA"/>
</dbReference>
<dbReference type="Proteomes" id="UP000077275">
    <property type="component" value="Unassembled WGS sequence"/>
</dbReference>
<feature type="compositionally biased region" description="Basic residues" evidence="1">
    <location>
        <begin position="138"/>
        <end position="149"/>
    </location>
</feature>
<gene>
    <name evidence="2" type="ORF">MBCUT_07560</name>
</gene>
<keyword evidence="3" id="KW-1185">Reference proteome</keyword>
<dbReference type="RefSeq" id="WP_067259095.1">
    <property type="nucleotide sequence ID" value="NZ_LWMW01000090.1"/>
</dbReference>
<name>A0A166ED25_9EURY</name>
<accession>A0A166ED25</accession>
<dbReference type="STRING" id="47311.MBCUT_07560"/>
<sequence length="249" mass="30673">MYKNKSLDDFELWCPICGRKTIRKSIYHCKFILCENFLNCNYFKIIETNQDHGITNNEECKLRLKQFIKEEIQKHKKNMNINNKGEKPQYTLKENEIAIDKNTEFNDINLIKSLIEKNRKEKTKIEILREESRRKRNLQKNRRFRRRHERQKEKIKERNEIKRKEEEKVKKEELLKQEKARKRFRNKYESLFNTKQLAIEKMNNSYFTDEEIDIGLQEYEKEQILIKKELQAEKEAEKRETLKKLVRKL</sequence>